<feature type="compositionally biased region" description="Basic and acidic residues" evidence="1">
    <location>
        <begin position="12"/>
        <end position="23"/>
    </location>
</feature>
<organism evidence="2 3">
    <name type="scientific">Aldrovandia affinis</name>
    <dbReference type="NCBI Taxonomy" id="143900"/>
    <lineage>
        <taxon>Eukaryota</taxon>
        <taxon>Metazoa</taxon>
        <taxon>Chordata</taxon>
        <taxon>Craniata</taxon>
        <taxon>Vertebrata</taxon>
        <taxon>Euteleostomi</taxon>
        <taxon>Actinopterygii</taxon>
        <taxon>Neopterygii</taxon>
        <taxon>Teleostei</taxon>
        <taxon>Notacanthiformes</taxon>
        <taxon>Halosauridae</taxon>
        <taxon>Aldrovandia</taxon>
    </lineage>
</organism>
<comment type="caution">
    <text evidence="2">The sequence shown here is derived from an EMBL/GenBank/DDBJ whole genome shotgun (WGS) entry which is preliminary data.</text>
</comment>
<evidence type="ECO:0000313" key="3">
    <source>
        <dbReference type="Proteomes" id="UP001221898"/>
    </source>
</evidence>
<accession>A0AAD7WFD8</accession>
<dbReference type="AlphaFoldDB" id="A0AAD7WFD8"/>
<evidence type="ECO:0000313" key="2">
    <source>
        <dbReference type="EMBL" id="KAJ8395007.1"/>
    </source>
</evidence>
<feature type="compositionally biased region" description="Basic residues" evidence="1">
    <location>
        <begin position="1"/>
        <end position="11"/>
    </location>
</feature>
<keyword evidence="3" id="KW-1185">Reference proteome</keyword>
<feature type="region of interest" description="Disordered" evidence="1">
    <location>
        <begin position="142"/>
        <end position="171"/>
    </location>
</feature>
<feature type="compositionally biased region" description="Polar residues" evidence="1">
    <location>
        <begin position="148"/>
        <end position="171"/>
    </location>
</feature>
<reference evidence="2" key="1">
    <citation type="journal article" date="2023" name="Science">
        <title>Genome structures resolve the early diversification of teleost fishes.</title>
        <authorList>
            <person name="Parey E."/>
            <person name="Louis A."/>
            <person name="Montfort J."/>
            <person name="Bouchez O."/>
            <person name="Roques C."/>
            <person name="Iampietro C."/>
            <person name="Lluch J."/>
            <person name="Castinel A."/>
            <person name="Donnadieu C."/>
            <person name="Desvignes T."/>
            <person name="Floi Bucao C."/>
            <person name="Jouanno E."/>
            <person name="Wen M."/>
            <person name="Mejri S."/>
            <person name="Dirks R."/>
            <person name="Jansen H."/>
            <person name="Henkel C."/>
            <person name="Chen W.J."/>
            <person name="Zahm M."/>
            <person name="Cabau C."/>
            <person name="Klopp C."/>
            <person name="Thompson A.W."/>
            <person name="Robinson-Rechavi M."/>
            <person name="Braasch I."/>
            <person name="Lecointre G."/>
            <person name="Bobe J."/>
            <person name="Postlethwait J.H."/>
            <person name="Berthelot C."/>
            <person name="Roest Crollius H."/>
            <person name="Guiguen Y."/>
        </authorList>
    </citation>
    <scope>NUCLEOTIDE SEQUENCE</scope>
    <source>
        <strain evidence="2">NC1722</strain>
    </source>
</reference>
<evidence type="ECO:0000256" key="1">
    <source>
        <dbReference type="SAM" id="MobiDB-lite"/>
    </source>
</evidence>
<dbReference type="EMBL" id="JAINUG010000120">
    <property type="protein sequence ID" value="KAJ8395007.1"/>
    <property type="molecule type" value="Genomic_DNA"/>
</dbReference>
<gene>
    <name evidence="2" type="ORF">AAFF_G00039580</name>
</gene>
<protein>
    <submittedName>
        <fullName evidence="2">Uncharacterized protein</fullName>
    </submittedName>
</protein>
<sequence>MSRRKQAKPRSLKVEENETEDQHTTVGRAATPSDPDTKLGKAAEDGEEGGLKKRLVSLEEGEDGEEQALHSCDGCLQVFESLSDLTEHKINQCQLTGWQPWWWPWPTWPPASSASAAGPGPSLITCRFVSIRPGLDLAGPGLEESVKQNHPASHLSSFPVSLTHPTQNPLT</sequence>
<name>A0AAD7WFD8_9TELE</name>
<dbReference type="Proteomes" id="UP001221898">
    <property type="component" value="Unassembled WGS sequence"/>
</dbReference>
<feature type="compositionally biased region" description="Basic and acidic residues" evidence="1">
    <location>
        <begin position="35"/>
        <end position="44"/>
    </location>
</feature>
<proteinExistence type="predicted"/>
<feature type="region of interest" description="Disordered" evidence="1">
    <location>
        <begin position="1"/>
        <end position="53"/>
    </location>
</feature>